<comment type="caution">
    <text evidence="2">The sequence shown here is derived from an EMBL/GenBank/DDBJ whole genome shotgun (WGS) entry which is preliminary data.</text>
</comment>
<dbReference type="AlphaFoldDB" id="A0ABD4UE49"/>
<dbReference type="Proteomes" id="UP000191686">
    <property type="component" value="Unassembled WGS sequence"/>
</dbReference>
<evidence type="ECO:0000313" key="2">
    <source>
        <dbReference type="EMBL" id="MCW3712593.1"/>
    </source>
</evidence>
<evidence type="ECO:0000313" key="3">
    <source>
        <dbReference type="Proteomes" id="UP000191686"/>
    </source>
</evidence>
<keyword evidence="1" id="KW-0812">Transmembrane</keyword>
<name>A0ABD4UE49_9BURK</name>
<accession>A0ABD4UE49</accession>
<evidence type="ECO:0008006" key="4">
    <source>
        <dbReference type="Google" id="ProtNLM"/>
    </source>
</evidence>
<proteinExistence type="predicted"/>
<keyword evidence="1" id="KW-1133">Transmembrane helix</keyword>
<dbReference type="RefSeq" id="WP_179148670.1">
    <property type="nucleotide sequence ID" value="NZ_JYMX02000010.1"/>
</dbReference>
<organism evidence="2 3">
    <name type="scientific">Burkholderia cenocepacia</name>
    <dbReference type="NCBI Taxonomy" id="95486"/>
    <lineage>
        <taxon>Bacteria</taxon>
        <taxon>Pseudomonadati</taxon>
        <taxon>Pseudomonadota</taxon>
        <taxon>Betaproteobacteria</taxon>
        <taxon>Burkholderiales</taxon>
        <taxon>Burkholderiaceae</taxon>
        <taxon>Burkholderia</taxon>
        <taxon>Burkholderia cepacia complex</taxon>
    </lineage>
</organism>
<sequence length="56" mass="6015">MYRLLAGVSMCGFVSFAYGFGMGLETEPEKLVAAFGGVIAFTAAVISLVIHNELEW</sequence>
<protein>
    <recommendedName>
        <fullName evidence="4">DUF2964 family protein</fullName>
    </recommendedName>
</protein>
<feature type="transmembrane region" description="Helical" evidence="1">
    <location>
        <begin position="31"/>
        <end position="50"/>
    </location>
</feature>
<gene>
    <name evidence="2" type="ORF">UE95_014990</name>
</gene>
<dbReference type="EMBL" id="JYMX02000010">
    <property type="protein sequence ID" value="MCW3712593.1"/>
    <property type="molecule type" value="Genomic_DNA"/>
</dbReference>
<reference evidence="2 3" key="2">
    <citation type="journal article" date="2017" name="Front. Microbiol.">
        <title>Genomics Reveals a Unique Clone of Burkholderia cenocepacia Harboring an Actively Excising Novel Genomic Island.</title>
        <authorList>
            <person name="Patil P.P."/>
            <person name="Mali S."/>
            <person name="Midha S."/>
            <person name="Gautam V."/>
            <person name="Dash L."/>
            <person name="Kumar S."/>
            <person name="Shastri J."/>
            <person name="Singhal L."/>
            <person name="Patil P.B."/>
        </authorList>
    </citation>
    <scope>NUCLEOTIDE SEQUENCE [LARGE SCALE GENOMIC DNA]</scope>
    <source>
        <strain evidence="2 3">BC-19</strain>
    </source>
</reference>
<reference evidence="2 3" key="1">
    <citation type="journal article" date="2017" name="Front. Microbiol.">
        <title>Genomics reveals a unique clone of Burkholderia cenocepacia harbouring an actively excising novel genomic island.</title>
        <authorList>
            <person name="Patil P."/>
            <person name="Mali S."/>
            <person name="Midha S."/>
            <person name="Gautam V."/>
            <person name="Dash L."/>
            <person name="Kumar S."/>
            <person name="Shastri J."/>
            <person name="Singhal L."/>
            <person name="Patil P.B."/>
        </authorList>
    </citation>
    <scope>NUCLEOTIDE SEQUENCE [LARGE SCALE GENOMIC DNA]</scope>
    <source>
        <strain evidence="2 3">BC-19</strain>
    </source>
</reference>
<evidence type="ECO:0000256" key="1">
    <source>
        <dbReference type="SAM" id="Phobius"/>
    </source>
</evidence>
<keyword evidence="1" id="KW-0472">Membrane</keyword>